<evidence type="ECO:0000313" key="2">
    <source>
        <dbReference type="EMBL" id="MBM7633111.1"/>
    </source>
</evidence>
<proteinExistence type="predicted"/>
<dbReference type="EMBL" id="JAFBEC010000006">
    <property type="protein sequence ID" value="MBM7633111.1"/>
    <property type="molecule type" value="Genomic_DNA"/>
</dbReference>
<protein>
    <submittedName>
        <fullName evidence="2">Uncharacterized protein</fullName>
    </submittedName>
</protein>
<evidence type="ECO:0000313" key="3">
    <source>
        <dbReference type="Proteomes" id="UP000741863"/>
    </source>
</evidence>
<organism evidence="2 3">
    <name type="scientific">Geomicrobium sediminis</name>
    <dbReference type="NCBI Taxonomy" id="1347788"/>
    <lineage>
        <taxon>Bacteria</taxon>
        <taxon>Bacillati</taxon>
        <taxon>Bacillota</taxon>
        <taxon>Bacilli</taxon>
        <taxon>Bacillales</taxon>
        <taxon>Geomicrobium</taxon>
    </lineage>
</organism>
<accession>A0ABS2PDQ5</accession>
<name>A0ABS2PDQ5_9BACL</name>
<reference evidence="2 3" key="1">
    <citation type="submission" date="2021-01" db="EMBL/GenBank/DDBJ databases">
        <title>Genomic Encyclopedia of Type Strains, Phase IV (KMG-IV): sequencing the most valuable type-strain genomes for metagenomic binning, comparative biology and taxonomic classification.</title>
        <authorList>
            <person name="Goeker M."/>
        </authorList>
    </citation>
    <scope>NUCLEOTIDE SEQUENCE [LARGE SCALE GENOMIC DNA]</scope>
    <source>
        <strain evidence="2 3">DSM 25540</strain>
    </source>
</reference>
<sequence length="63" mass="6927">MKIPSSAMPRMVSMECQRFSGASGDNPEGVAILISSLAQFYQLILTLIVFNPENLIILSQKNL</sequence>
<evidence type="ECO:0000256" key="1">
    <source>
        <dbReference type="SAM" id="Phobius"/>
    </source>
</evidence>
<dbReference type="Proteomes" id="UP000741863">
    <property type="component" value="Unassembled WGS sequence"/>
</dbReference>
<gene>
    <name evidence="2" type="ORF">JOD17_002205</name>
</gene>
<keyword evidence="1" id="KW-0812">Transmembrane</keyword>
<keyword evidence="1" id="KW-1133">Transmembrane helix</keyword>
<comment type="caution">
    <text evidence="2">The sequence shown here is derived from an EMBL/GenBank/DDBJ whole genome shotgun (WGS) entry which is preliminary data.</text>
</comment>
<keyword evidence="3" id="KW-1185">Reference proteome</keyword>
<feature type="transmembrane region" description="Helical" evidence="1">
    <location>
        <begin position="30"/>
        <end position="50"/>
    </location>
</feature>
<keyword evidence="1" id="KW-0472">Membrane</keyword>